<dbReference type="EMBL" id="SNSC02000014">
    <property type="protein sequence ID" value="TID18522.1"/>
    <property type="molecule type" value="Genomic_DNA"/>
</dbReference>
<name>A0A4Z1NVE1_9PEZI</name>
<dbReference type="SUPFAM" id="SSF57997">
    <property type="entry name" value="Tropomyosin"/>
    <property type="match status" value="2"/>
</dbReference>
<evidence type="ECO:0000256" key="2">
    <source>
        <dbReference type="SAM" id="Coils"/>
    </source>
</evidence>
<dbReference type="Proteomes" id="UP000298493">
    <property type="component" value="Unassembled WGS sequence"/>
</dbReference>
<evidence type="ECO:0000256" key="1">
    <source>
        <dbReference type="ARBA" id="ARBA00023054"/>
    </source>
</evidence>
<feature type="compositionally biased region" description="Low complexity" evidence="3">
    <location>
        <begin position="163"/>
        <end position="177"/>
    </location>
</feature>
<dbReference type="PANTHER" id="PTHR18870">
    <property type="entry name" value="PROTEIN TAG-278-RELATED"/>
    <property type="match status" value="1"/>
</dbReference>
<sequence length="1970" mass="221319">MDQSTSSLFSSGSPSPHTSRSGLLAELESNLSALGHVGMLKYSRDELRRQLQQQKSQTQQQSQAAATLRRIALRLTVNGQEKQDKISDLESTLQQFEDQGQRLLDTLYEDGNSTAPSLSSWNKSPDSHVIDHEFQSLHGPPRPLSPPTTPKDRKLSFGPLTPASSSRKSVSRSFTSASKRRDSHQLPTEVLQLCQQRVEGLLRQNRSNQQTIDKLRHSEISLHHIVERQEEELRSLDAARLTCENQLETARSKRSLAREDLGKLQKHIHQLEKDKASANGAIRSHEDRIQCLEAELGKAAHALDEAQSEKQDLQHTHNDALRELRDIQQTQNSLENAVRRHKSEVDSLNQNLSISRDEVFTSEQKLCTLQDELEQNQTMLSNLQQAIASHNEYQQEQKRDLENAQTSYSAIIDELDELKQKFIEATDLHQRTTQDLNNERQSAQKLQTIVVSLEKDLHQARARIHELESTQHELKVELSVTQSLKEGFSDSCTRLHQELDSEKARAAEVEAALQKDLAESGDKMINLQRFNGLLRDRLKETQNKSGERTADLQNQIACLNKDLVDEQERAAALERSFREEIAKSENKAAGLESSTLHLQEELAELQDSSAKMITHLQSQLATLHESLDAEKECGSAAERSLRESLGTAEDKAAELQTLTSQLRKELKKTRDASAKKVDEQQLELTKLEQDLKNEKDRAVELEVSGKDHKARANQKLTDSERSLAALKTELASATYTASENVLKLKSDISRLEQELETEKKQASNLQNTYDDHKEATERQIATLESTIAGLHGSLAEANSTADEKANALRADIAKLQQDLQTEKDQVSSLQSAHDSHKADAQSKIASIEDTVTELQGLLARTISESAETTSNLEAEVTKLEQEVVHEQDHTATLRASHMKQQAEAEAKIKSLESAGAELHDSLAKATFESHQCANSLRSRIATLETELQSQKDHTSQLKTSHENQLAESERHVTRTESIAEELRQTLAATRSNHQHHVESLEAQLNKTQDDMANAEQDHQRKYAQLLEAEQEAKRALSESVTSHTLTTTELKQERKIASSLEHDLTSHQNRIQILDGLLSRATDEAEASKTSVDKLHKVREALQKDLDDALENNQQVSNRLSDAETAHVALQEELHTTSIHRATLEHQLASTRALREQLEMDIASGRDESDLYRLSSGTKIQDLEDRLAALESQISETTAREQSAIEQSEAAAHNICELKLSLNSAQSIRQELEHAHRESHERIQFLEKAKSQLEDDLQVALGEFAQSMENNRVLQAELHDAETAISGLEVEKVELRDELADVQSKATRFEAASNTRFSRLQVERNYLAAELKSTRSTVSQLEAEKTQLLTGLHTTISTLESDKDRIAEELQDARSEVSRSAATKDGLVDQLNIRIADLENHIARIEGELQSSYTKVSQIEAENGAVALAHQTKIISLEHEILRIAEELKVAYSKVSGFEAENSHLARALETTIATFENDKAQILKNFRHTQAKVAHLENERDRLATELDVARLATTSLQNQTLSIQQESEAATARLGEENKDLSNRLKIIQAVRNSHNTALNALRVQLGTAKMAKRSVLAKLQTAEKDFAVLQRKNSKLEAELAKSEARSSHSEGASQAWQSKVVRLREEHADLNERVMRTGDTCSELRSAVTTLENRAADATKDFNQLHEALQISEATIINLRDEMRQLQQQHREGLQTVRQQDAHIASLGQQLGAKDATLSQNDETIAGQTSQINNLEDRAVTAEIRVQTLKSELQLKEAEMAQLREANDEYIFAMSPLHHEIRELRASKVALDDQHVEGNFKRALDRPRTAGEEVSYLYPDQCPDEENSYFRGSYFVGGELRPMSGPSRPMSGETRVGTIHSNRSSKAFRTLGLETLPDIEIRHTTPSVGLPRLCDLWEEEEGKTVQTTGIPNKSLPRRLTKKRREDLTGEKKERGKLYNLIHFGSLDKPHFLKRIGSRVDFHNLRR</sequence>
<feature type="region of interest" description="Disordered" evidence="3">
    <location>
        <begin position="1"/>
        <end position="22"/>
    </location>
</feature>
<organism evidence="4 5">
    <name type="scientific">Venturia nashicola</name>
    <dbReference type="NCBI Taxonomy" id="86259"/>
    <lineage>
        <taxon>Eukaryota</taxon>
        <taxon>Fungi</taxon>
        <taxon>Dikarya</taxon>
        <taxon>Ascomycota</taxon>
        <taxon>Pezizomycotina</taxon>
        <taxon>Dothideomycetes</taxon>
        <taxon>Pleosporomycetidae</taxon>
        <taxon>Venturiales</taxon>
        <taxon>Venturiaceae</taxon>
        <taxon>Venturia</taxon>
    </lineage>
</organism>
<reference evidence="4 5" key="1">
    <citation type="submission" date="2019-04" db="EMBL/GenBank/DDBJ databases">
        <title>High contiguity whole genome sequence and gene annotation resource for two Venturia nashicola isolates.</title>
        <authorList>
            <person name="Prokchorchik M."/>
            <person name="Won K."/>
            <person name="Lee Y."/>
            <person name="Choi E.D."/>
            <person name="Segonzac C."/>
            <person name="Sohn K.H."/>
        </authorList>
    </citation>
    <scope>NUCLEOTIDE SEQUENCE [LARGE SCALE GENOMIC DNA]</scope>
    <source>
        <strain evidence="4 5">PRI2</strain>
    </source>
</reference>
<dbReference type="STRING" id="86259.A0A4Z1NVE1"/>
<accession>A0A4Z1NVE1</accession>
<proteinExistence type="predicted"/>
<feature type="compositionally biased region" description="Basic and acidic residues" evidence="3">
    <location>
        <begin position="949"/>
        <end position="961"/>
    </location>
</feature>
<feature type="coiled-coil region" evidence="2">
    <location>
        <begin position="1356"/>
        <end position="1408"/>
    </location>
</feature>
<feature type="compositionally biased region" description="Pro residues" evidence="3">
    <location>
        <begin position="140"/>
        <end position="149"/>
    </location>
</feature>
<dbReference type="Gene3D" id="1.10.287.1490">
    <property type="match status" value="2"/>
</dbReference>
<keyword evidence="1 2" id="KW-0175">Coiled coil</keyword>
<evidence type="ECO:0000256" key="3">
    <source>
        <dbReference type="SAM" id="MobiDB-lite"/>
    </source>
</evidence>
<feature type="coiled-coil region" evidence="2">
    <location>
        <begin position="226"/>
        <end position="358"/>
    </location>
</feature>
<feature type="region of interest" description="Disordered" evidence="3">
    <location>
        <begin position="133"/>
        <end position="186"/>
    </location>
</feature>
<keyword evidence="5" id="KW-1185">Reference proteome</keyword>
<feature type="coiled-coil region" evidence="2">
    <location>
        <begin position="44"/>
        <end position="106"/>
    </location>
</feature>
<feature type="coiled-coil region" evidence="2">
    <location>
        <begin position="549"/>
        <end position="576"/>
    </location>
</feature>
<feature type="region of interest" description="Disordered" evidence="3">
    <location>
        <begin position="946"/>
        <end position="976"/>
    </location>
</feature>
<comment type="caution">
    <text evidence="4">The sequence shown here is derived from an EMBL/GenBank/DDBJ whole genome shotgun (WGS) entry which is preliminary data.</text>
</comment>
<feature type="coiled-coil region" evidence="2">
    <location>
        <begin position="401"/>
        <end position="519"/>
    </location>
</feature>
<dbReference type="PANTHER" id="PTHR18870:SF9">
    <property type="entry name" value="PROTEIN TAG-278-RELATED"/>
    <property type="match status" value="1"/>
</dbReference>
<protein>
    <submittedName>
        <fullName evidence="4">Uncharacterized protein</fullName>
    </submittedName>
</protein>
<feature type="region of interest" description="Disordered" evidence="3">
    <location>
        <begin position="823"/>
        <end position="842"/>
    </location>
</feature>
<evidence type="ECO:0000313" key="5">
    <source>
        <dbReference type="Proteomes" id="UP000298493"/>
    </source>
</evidence>
<feature type="coiled-coil region" evidence="2">
    <location>
        <begin position="1582"/>
        <end position="1700"/>
    </location>
</feature>
<feature type="coiled-coil region" evidence="2">
    <location>
        <begin position="1092"/>
        <end position="1312"/>
    </location>
</feature>
<gene>
    <name evidence="4" type="ORF">E6O75_ATG06598</name>
</gene>
<feature type="coiled-coil region" evidence="2">
    <location>
        <begin position="1466"/>
        <end position="1514"/>
    </location>
</feature>
<evidence type="ECO:0000313" key="4">
    <source>
        <dbReference type="EMBL" id="TID18522.1"/>
    </source>
</evidence>
<feature type="coiled-coil region" evidence="2">
    <location>
        <begin position="1729"/>
        <end position="1773"/>
    </location>
</feature>